<dbReference type="EMBL" id="CP015607">
    <property type="protein sequence ID" value="APT44726.1"/>
    <property type="molecule type" value="Genomic_DNA"/>
</dbReference>
<evidence type="ECO:0000313" key="1">
    <source>
        <dbReference type="EMBL" id="APT44726.1"/>
    </source>
</evidence>
<organism evidence="1 2">
    <name type="scientific">Bacillus safensis</name>
    <dbReference type="NCBI Taxonomy" id="561879"/>
    <lineage>
        <taxon>Bacteria</taxon>
        <taxon>Bacillati</taxon>
        <taxon>Bacillota</taxon>
        <taxon>Bacilli</taxon>
        <taxon>Bacillales</taxon>
        <taxon>Bacillaceae</taxon>
        <taxon>Bacillus</taxon>
    </lineage>
</organism>
<gene>
    <name evidence="1" type="ORF">BSA145_01575</name>
</gene>
<name>A0A1L6ZDZ0_BACIA</name>
<reference evidence="1 2" key="1">
    <citation type="submission" date="2016-05" db="EMBL/GenBank/DDBJ databases">
        <title>Complete Genome and Methylome Analysis of Psychrotrophic Bacterial Isolates from Antarctic Lake Untersee.</title>
        <authorList>
            <person name="Fomenkov A."/>
            <person name="Akimov V.N."/>
            <person name="Vasilyeva L.V."/>
            <person name="Andersen D."/>
            <person name="Vincze T."/>
            <person name="Roberts R.J."/>
        </authorList>
    </citation>
    <scope>NUCLEOTIDE SEQUENCE [LARGE SCALE GENOMIC DNA]</scope>
    <source>
        <strain evidence="1 2">U14-5</strain>
    </source>
</reference>
<sequence length="300" mass="34145">MSKSKIWFVAVLTVLVLGAVSWSAYQAIGKKSALNQSYAFAQKTKEGVNWFKVTERKGKVTGHLNETILEESPEMHFDPNLFKHKYQLTGKAIENGYEFEVKRGKDPVMYEVHVAGKDLYVKKQGENKSITYKAVDQKKLNAYQKAIQDRYDELIDDSETRFYDYLRDYIKKVTGAYGYLYTAEDGSYQLFLQVKHMHIESEWSGAFLMRTVPGDGGEPYKETKHKAGGVSDGIMFDISSYPQIEEHKTGIIVGSTNRGAKSIKLPLKIAGGIVEFKPVSKQEYQKQSEAFKKQAEEKKK</sequence>
<dbReference type="Proteomes" id="UP000185426">
    <property type="component" value="Chromosome"/>
</dbReference>
<evidence type="ECO:0000313" key="2">
    <source>
        <dbReference type="Proteomes" id="UP000185426"/>
    </source>
</evidence>
<proteinExistence type="predicted"/>
<accession>A0A1L6ZDZ0</accession>
<protein>
    <submittedName>
        <fullName evidence="1">Uncharacterized protein</fullName>
    </submittedName>
</protein>
<dbReference type="RefSeq" id="WP_075621415.1">
    <property type="nucleotide sequence ID" value="NZ_CP015607.1"/>
</dbReference>
<dbReference type="AlphaFoldDB" id="A0A1L6ZDZ0"/>